<accession>A0A510HNC8</accession>
<dbReference type="InterPro" id="IPR015421">
    <property type="entry name" value="PyrdxlP-dep_Trfase_major"/>
</dbReference>
<dbReference type="InterPro" id="IPR011340">
    <property type="entry name" value="Cys_dSase-rel"/>
</dbReference>
<feature type="domain" description="Aminotransferase class V" evidence="1">
    <location>
        <begin position="27"/>
        <end position="399"/>
    </location>
</feature>
<gene>
    <name evidence="2" type="ORF">RxyAA322_20370</name>
</gene>
<evidence type="ECO:0000313" key="2">
    <source>
        <dbReference type="EMBL" id="BBL80183.1"/>
    </source>
</evidence>
<dbReference type="RefSeq" id="WP_143528217.1">
    <property type="nucleotide sequence ID" value="NZ_AP019791.1"/>
</dbReference>
<sequence length="417" mass="44399">MQKAFDVEAVRKEFPALGRTVGGRPAVYLDGPGGSQVARSAIEAVSGYMERGGANLHGAFATSVETEEIIREARSSVAALLGAEAEEVAFGPNMTTLTFALSRALAREWGEGDEIVVTELDHRANVDPWLLAASDKGVKTRWIRVDTETLTLDLSDLEEKINEGTRLVAVGLASNAVGTVNDVAEISRRAHEVGAVVAVDAVHAAPHIPIDRDALGADIISCSAYKFFGPHVGIDAVRRPLFERLAPYKVEPAPDAIPDKLETGTQNHEGIAGVKGAIDFVASLGSGGSLRERVLSGMAAIEEHEASLAAELRAGLRELPGLTLYAAPEETPKTPTFAFRMENHTPREVCARLAREGIFAADGDFYASTLAGRLGLQQSGGFVRVGLAPYNTREEVQRLLQALAGLARGRPSRNPLP</sequence>
<dbReference type="SUPFAM" id="SSF53383">
    <property type="entry name" value="PLP-dependent transferases"/>
    <property type="match status" value="1"/>
</dbReference>
<dbReference type="InterPro" id="IPR015422">
    <property type="entry name" value="PyrdxlP-dep_Trfase_small"/>
</dbReference>
<dbReference type="InterPro" id="IPR000192">
    <property type="entry name" value="Aminotrans_V_dom"/>
</dbReference>
<evidence type="ECO:0000259" key="1">
    <source>
        <dbReference type="Pfam" id="PF00266"/>
    </source>
</evidence>
<dbReference type="Proteomes" id="UP000318065">
    <property type="component" value="Chromosome"/>
</dbReference>
<evidence type="ECO:0000313" key="3">
    <source>
        <dbReference type="Proteomes" id="UP000318065"/>
    </source>
</evidence>
<dbReference type="PANTHER" id="PTHR43586">
    <property type="entry name" value="CYSTEINE DESULFURASE"/>
    <property type="match status" value="1"/>
</dbReference>
<dbReference type="PANTHER" id="PTHR43586:SF21">
    <property type="entry name" value="PYRIDOXAL PHOSPHATE (PLP)-DEPENDENT ASPARTATE AMINOTRANSFERASE SUPERFAMILY"/>
    <property type="match status" value="1"/>
</dbReference>
<dbReference type="EMBL" id="AP019791">
    <property type="protein sequence ID" value="BBL80183.1"/>
    <property type="molecule type" value="Genomic_DNA"/>
</dbReference>
<name>A0A510HNC8_9ACTN</name>
<dbReference type="OrthoDB" id="7592443at2"/>
<organism evidence="2 3">
    <name type="scientific">Rubrobacter xylanophilus</name>
    <dbReference type="NCBI Taxonomy" id="49319"/>
    <lineage>
        <taxon>Bacteria</taxon>
        <taxon>Bacillati</taxon>
        <taxon>Actinomycetota</taxon>
        <taxon>Rubrobacteria</taxon>
        <taxon>Rubrobacterales</taxon>
        <taxon>Rubrobacteraceae</taxon>
        <taxon>Rubrobacter</taxon>
    </lineage>
</organism>
<reference evidence="2" key="1">
    <citation type="journal article" date="2019" name="Microbiol. Resour. Announc.">
        <title>Complete Genome Sequence of Rubrobacter xylanophilus Strain AA3-22, Isolated from Arima Onsen in Japan.</title>
        <authorList>
            <person name="Tomariguchi N."/>
            <person name="Miyazaki K."/>
        </authorList>
    </citation>
    <scope>NUCLEOTIDE SEQUENCE [LARGE SCALE GENOMIC DNA]</scope>
    <source>
        <strain evidence="2">AA3-22</strain>
    </source>
</reference>
<proteinExistence type="predicted"/>
<dbReference type="Pfam" id="PF00266">
    <property type="entry name" value="Aminotran_5"/>
    <property type="match status" value="1"/>
</dbReference>
<dbReference type="NCBIfam" id="TIGR01976">
    <property type="entry name" value="am_tr_V_VC1184"/>
    <property type="match status" value="1"/>
</dbReference>
<dbReference type="Gene3D" id="3.40.640.10">
    <property type="entry name" value="Type I PLP-dependent aspartate aminotransferase-like (Major domain)"/>
    <property type="match status" value="1"/>
</dbReference>
<dbReference type="InterPro" id="IPR015424">
    <property type="entry name" value="PyrdxlP-dep_Trfase"/>
</dbReference>
<protein>
    <submittedName>
        <fullName evidence="2">Cysteine desulfurase-like protein</fullName>
    </submittedName>
</protein>
<keyword evidence="3" id="KW-1185">Reference proteome</keyword>
<dbReference type="AlphaFoldDB" id="A0A510HNC8"/>
<dbReference type="Gene3D" id="3.90.1150.10">
    <property type="entry name" value="Aspartate Aminotransferase, domain 1"/>
    <property type="match status" value="1"/>
</dbReference>